<evidence type="ECO:0000313" key="5">
    <source>
        <dbReference type="Proteomes" id="UP000390335"/>
    </source>
</evidence>
<evidence type="ECO:0000256" key="2">
    <source>
        <dbReference type="ARBA" id="ARBA00022679"/>
    </source>
</evidence>
<dbReference type="InterPro" id="IPR012341">
    <property type="entry name" value="6hp_glycosidase-like_sf"/>
</dbReference>
<reference evidence="4 5" key="1">
    <citation type="journal article" date="2020" name="Genome Biol. Evol.">
        <title>Rhizobium dioscoreae sp. nov., a plant growth-promoting bacterium isolated from yam (Dioscorea species).</title>
        <authorList>
            <person name="Ouyabe M."/>
            <person name="Tanaka N."/>
            <person name="Shiwa Y."/>
            <person name="Fujita N."/>
            <person name="Kikuno H."/>
            <person name="Babil P."/>
            <person name="Shiwachi H."/>
        </authorList>
    </citation>
    <scope>NUCLEOTIDE SEQUENCE [LARGE SCALE GENOMIC DNA]</scope>
    <source>
        <strain evidence="4 5">S-93</strain>
    </source>
</reference>
<dbReference type="Pfam" id="PF17167">
    <property type="entry name" value="Glyco_hydro_94"/>
    <property type="match status" value="1"/>
</dbReference>
<dbReference type="EMBL" id="BLAJ01000007">
    <property type="protein sequence ID" value="GES52362.1"/>
    <property type="molecule type" value="Genomic_DNA"/>
</dbReference>
<name>A0ABQ0ZAF9_9HYPH</name>
<organism evidence="4 5">
    <name type="scientific">Rhizobium dioscoreae</name>
    <dbReference type="NCBI Taxonomy" id="2653122"/>
    <lineage>
        <taxon>Bacteria</taxon>
        <taxon>Pseudomonadati</taxon>
        <taxon>Pseudomonadota</taxon>
        <taxon>Alphaproteobacteria</taxon>
        <taxon>Hyphomicrobiales</taxon>
        <taxon>Rhizobiaceae</taxon>
        <taxon>Rhizobium/Agrobacterium group</taxon>
        <taxon>Rhizobium</taxon>
    </lineage>
</organism>
<evidence type="ECO:0000256" key="1">
    <source>
        <dbReference type="ARBA" id="ARBA00022676"/>
    </source>
</evidence>
<gene>
    <name evidence="4" type="ORF">RsS93_49760</name>
</gene>
<dbReference type="InterPro" id="IPR008928">
    <property type="entry name" value="6-hairpin_glycosidase_sf"/>
</dbReference>
<keyword evidence="2" id="KW-0808">Transferase</keyword>
<keyword evidence="1" id="KW-0328">Glycosyltransferase</keyword>
<dbReference type="PANTHER" id="PTHR37469">
    <property type="entry name" value="CELLOBIONIC ACID PHOSPHORYLASE-RELATED"/>
    <property type="match status" value="1"/>
</dbReference>
<sequence>MECAVWNSKLYLKIWRGEKAMNAVLDQLVDDENRIIRLFTPPFAKSARDPGYIKSYPPGVGENGGQYTHAATWVVMALAEMDRGDDAWHCFDMLNPINHARDRDQADTYRVEPYVVAADIYGEGQLTGRGGWTWYTGSAGWLYRVAVEGILGIRVKNGRLFVKPALPSNWDGFTADIELPGGNYRISVSKAPDVAGYSVTINDRAVAHPEEGYPVGQ</sequence>
<dbReference type="InterPro" id="IPR033432">
    <property type="entry name" value="GH94_catalytic"/>
</dbReference>
<dbReference type="SUPFAM" id="SSF48208">
    <property type="entry name" value="Six-hairpin glycosidases"/>
    <property type="match status" value="1"/>
</dbReference>
<evidence type="ECO:0000313" key="4">
    <source>
        <dbReference type="EMBL" id="GES52362.1"/>
    </source>
</evidence>
<dbReference type="Gene3D" id="2.60.420.10">
    <property type="entry name" value="Maltose phosphorylase, domain 3"/>
    <property type="match status" value="1"/>
</dbReference>
<protein>
    <recommendedName>
        <fullName evidence="3">Glycosyl hydrolase 94 catalytic domain-containing protein</fullName>
    </recommendedName>
</protein>
<accession>A0ABQ0ZAF9</accession>
<evidence type="ECO:0000259" key="3">
    <source>
        <dbReference type="Pfam" id="PF17167"/>
    </source>
</evidence>
<dbReference type="Proteomes" id="UP000390335">
    <property type="component" value="Unassembled WGS sequence"/>
</dbReference>
<dbReference type="PANTHER" id="PTHR37469:SF2">
    <property type="entry name" value="CELLOBIONIC ACID PHOSPHORYLASE"/>
    <property type="match status" value="1"/>
</dbReference>
<comment type="caution">
    <text evidence="4">The sequence shown here is derived from an EMBL/GenBank/DDBJ whole genome shotgun (WGS) entry which is preliminary data.</text>
</comment>
<dbReference type="Gene3D" id="1.50.10.10">
    <property type="match status" value="1"/>
</dbReference>
<dbReference type="InterPro" id="IPR052047">
    <property type="entry name" value="GH94_Enzymes"/>
</dbReference>
<feature type="domain" description="Glycosyl hydrolase 94 catalytic" evidence="3">
    <location>
        <begin position="16"/>
        <end position="152"/>
    </location>
</feature>
<proteinExistence type="predicted"/>
<keyword evidence="5" id="KW-1185">Reference proteome</keyword>